<evidence type="ECO:0000256" key="1">
    <source>
        <dbReference type="ARBA" id="ARBA00009320"/>
    </source>
</evidence>
<dbReference type="InterPro" id="IPR043132">
    <property type="entry name" value="BCAT-like_C"/>
</dbReference>
<name>A0A8B4H759_9CORY</name>
<dbReference type="Pfam" id="PF01063">
    <property type="entry name" value="Aminotran_4"/>
    <property type="match status" value="1"/>
</dbReference>
<dbReference type="InterPro" id="IPR050571">
    <property type="entry name" value="Class-IV_PLP-Dep_Aminotrnsfr"/>
</dbReference>
<evidence type="ECO:0000313" key="3">
    <source>
        <dbReference type="Proteomes" id="UP000249886"/>
    </source>
</evidence>
<gene>
    <name evidence="2" type="primary">pabC</name>
    <name evidence="2" type="ORF">NCTC10254_01382</name>
</gene>
<dbReference type="InterPro" id="IPR043131">
    <property type="entry name" value="BCAT-like_N"/>
</dbReference>
<dbReference type="EMBL" id="UARK01000009">
    <property type="protein sequence ID" value="SPW28439.1"/>
    <property type="molecule type" value="Genomic_DNA"/>
</dbReference>
<dbReference type="Gene3D" id="3.30.470.10">
    <property type="match status" value="1"/>
</dbReference>
<dbReference type="RefSeq" id="WP_370443786.1">
    <property type="nucleotide sequence ID" value="NZ_CP050134.2"/>
</dbReference>
<dbReference type="PANTHER" id="PTHR42743">
    <property type="entry name" value="AMINO-ACID AMINOTRANSFERASE"/>
    <property type="match status" value="1"/>
</dbReference>
<dbReference type="InterPro" id="IPR001544">
    <property type="entry name" value="Aminotrans_IV"/>
</dbReference>
<dbReference type="InterPro" id="IPR036038">
    <property type="entry name" value="Aminotransferase-like"/>
</dbReference>
<dbReference type="GeneID" id="84573733"/>
<evidence type="ECO:0000313" key="2">
    <source>
        <dbReference type="EMBL" id="SPW28439.1"/>
    </source>
</evidence>
<comment type="caution">
    <text evidence="2">The sequence shown here is derived from an EMBL/GenBank/DDBJ whole genome shotgun (WGS) entry which is preliminary data.</text>
</comment>
<dbReference type="GO" id="GO:0016829">
    <property type="term" value="F:lyase activity"/>
    <property type="evidence" value="ECO:0007669"/>
    <property type="project" value="UniProtKB-KW"/>
</dbReference>
<dbReference type="GO" id="GO:0005829">
    <property type="term" value="C:cytosol"/>
    <property type="evidence" value="ECO:0007669"/>
    <property type="project" value="TreeGrafter"/>
</dbReference>
<organism evidence="2 3">
    <name type="scientific">Corynebacterium matruchotii</name>
    <dbReference type="NCBI Taxonomy" id="43768"/>
    <lineage>
        <taxon>Bacteria</taxon>
        <taxon>Bacillati</taxon>
        <taxon>Actinomycetota</taxon>
        <taxon>Actinomycetes</taxon>
        <taxon>Mycobacteriales</taxon>
        <taxon>Corynebacteriaceae</taxon>
        <taxon>Corynebacterium</taxon>
    </lineage>
</organism>
<accession>A0A8B4H759</accession>
<keyword evidence="2" id="KW-0032">Aminotransferase</keyword>
<dbReference type="SUPFAM" id="SSF56752">
    <property type="entry name" value="D-aminoacid aminotransferase-like PLP-dependent enzymes"/>
    <property type="match status" value="1"/>
</dbReference>
<comment type="similarity">
    <text evidence="1">Belongs to the class-IV pyridoxal-phosphate-dependent aminotransferase family.</text>
</comment>
<sequence>MSSSGKRKMSPIIFAVEPFGGSVRDHNPNLPLVFWDDAAVTRGDGVFETLLLRDGRICNLDRHVSRFLASAKLLDLPEPNIDGWLKATIMAAEKWRSHTTDDASCVWMYTRGRETTGIPSAWLTIRPLSPTALHQRAHGVAVMTSPRGYHIDPPETTEAVPWLVVGAKTLNYAANMAALRWARAHGFDDVIYTNGDIVLEGATSTVITVRGKKIRTPTAGGDILPGTTQAALFEYATEQKWRCKEKQLVLDDLFRADSVWLVSSVRIAARVTRINDQELPAPANEAEIRELIEAALTSNLTNHP</sequence>
<dbReference type="Gene3D" id="3.20.10.10">
    <property type="entry name" value="D-amino Acid Aminotransferase, subunit A, domain 2"/>
    <property type="match status" value="1"/>
</dbReference>
<proteinExistence type="inferred from homology"/>
<dbReference type="AlphaFoldDB" id="A0A8B4H759"/>
<dbReference type="EC" id="2.6.1.21" evidence="2"/>
<keyword evidence="2" id="KW-0456">Lyase</keyword>
<protein>
    <submittedName>
        <fullName evidence="2">4-amino-4-deoxychorismate lyase</fullName>
        <ecNumber evidence="2">2.6.1.21</ecNumber>
    </submittedName>
</protein>
<reference evidence="2 3" key="1">
    <citation type="submission" date="2018-06" db="EMBL/GenBank/DDBJ databases">
        <authorList>
            <consortium name="Pathogen Informatics"/>
            <person name="Doyle S."/>
        </authorList>
    </citation>
    <scope>NUCLEOTIDE SEQUENCE [LARGE SCALE GENOMIC DNA]</scope>
    <source>
        <strain evidence="2 3">NCTC10254</strain>
    </source>
</reference>
<dbReference type="GO" id="GO:0046394">
    <property type="term" value="P:carboxylic acid biosynthetic process"/>
    <property type="evidence" value="ECO:0007669"/>
    <property type="project" value="UniProtKB-ARBA"/>
</dbReference>
<dbReference type="GO" id="GO:0047810">
    <property type="term" value="F:D-alanine-2-oxoglutarate aminotransferase activity"/>
    <property type="evidence" value="ECO:0007669"/>
    <property type="project" value="UniProtKB-EC"/>
</dbReference>
<dbReference type="PANTHER" id="PTHR42743:SF11">
    <property type="entry name" value="AMINODEOXYCHORISMATE LYASE"/>
    <property type="match status" value="1"/>
</dbReference>
<dbReference type="NCBIfam" id="NF005886">
    <property type="entry name" value="PRK07849.1-1"/>
    <property type="match status" value="1"/>
</dbReference>
<keyword evidence="2" id="KW-0808">Transferase</keyword>
<dbReference type="Proteomes" id="UP000249886">
    <property type="component" value="Unassembled WGS sequence"/>
</dbReference>